<dbReference type="InterPro" id="IPR007348">
    <property type="entry name" value="CopC_dom"/>
</dbReference>
<keyword evidence="2" id="KW-0479">Metal-binding</keyword>
<feature type="domain" description="CopC" evidence="8">
    <location>
        <begin position="31"/>
        <end position="123"/>
    </location>
</feature>
<name>A0A7M1SUQ8_9MICO</name>
<dbReference type="GO" id="GO:0006825">
    <property type="term" value="P:copper ion transport"/>
    <property type="evidence" value="ECO:0007669"/>
    <property type="project" value="InterPro"/>
</dbReference>
<dbReference type="InterPro" id="IPR014756">
    <property type="entry name" value="Ig_E-set"/>
</dbReference>
<dbReference type="GO" id="GO:0005886">
    <property type="term" value="C:plasma membrane"/>
    <property type="evidence" value="ECO:0007669"/>
    <property type="project" value="TreeGrafter"/>
</dbReference>
<keyword evidence="6" id="KW-0472">Membrane</keyword>
<dbReference type="RefSeq" id="WP_193497980.1">
    <property type="nucleotide sequence ID" value="NZ_CP063169.1"/>
</dbReference>
<keyword evidence="6" id="KW-0812">Transmembrane</keyword>
<dbReference type="Proteomes" id="UP000593758">
    <property type="component" value="Chromosome"/>
</dbReference>
<dbReference type="KEGG" id="halt:IM660_03165"/>
<evidence type="ECO:0000256" key="6">
    <source>
        <dbReference type="SAM" id="Phobius"/>
    </source>
</evidence>
<evidence type="ECO:0000313" key="9">
    <source>
        <dbReference type="EMBL" id="QOR71316.1"/>
    </source>
</evidence>
<evidence type="ECO:0000256" key="7">
    <source>
        <dbReference type="SAM" id="SignalP"/>
    </source>
</evidence>
<dbReference type="GO" id="GO:0030313">
    <property type="term" value="C:cell envelope"/>
    <property type="evidence" value="ECO:0007669"/>
    <property type="project" value="UniProtKB-SubCell"/>
</dbReference>
<dbReference type="EMBL" id="CP063169">
    <property type="protein sequence ID" value="QOR71316.1"/>
    <property type="molecule type" value="Genomic_DNA"/>
</dbReference>
<protein>
    <submittedName>
        <fullName evidence="9">Copper resistance protein CopC</fullName>
    </submittedName>
</protein>
<keyword evidence="4" id="KW-0186">Copper</keyword>
<reference evidence="9 10" key="1">
    <citation type="submission" date="2020-10" db="EMBL/GenBank/DDBJ databases">
        <title>Haloactinobacterium sp. RN3S43, a bacterium isolated from saline soil.</title>
        <authorList>
            <person name="Sun J.-Q."/>
        </authorList>
    </citation>
    <scope>NUCLEOTIDE SEQUENCE [LARGE SCALE GENOMIC DNA]</scope>
    <source>
        <strain evidence="9 10">RN3S43</strain>
    </source>
</reference>
<feature type="transmembrane region" description="Helical" evidence="6">
    <location>
        <begin position="204"/>
        <end position="223"/>
    </location>
</feature>
<feature type="region of interest" description="Disordered" evidence="5">
    <location>
        <begin position="126"/>
        <end position="196"/>
    </location>
</feature>
<evidence type="ECO:0000256" key="5">
    <source>
        <dbReference type="SAM" id="MobiDB-lite"/>
    </source>
</evidence>
<dbReference type="GO" id="GO:0005507">
    <property type="term" value="F:copper ion binding"/>
    <property type="evidence" value="ECO:0007669"/>
    <property type="project" value="InterPro"/>
</dbReference>
<feature type="chain" id="PRO_5032281821" evidence="7">
    <location>
        <begin position="31"/>
        <end position="229"/>
    </location>
</feature>
<keyword evidence="10" id="KW-1185">Reference proteome</keyword>
<dbReference type="PANTHER" id="PTHR34820">
    <property type="entry name" value="INNER MEMBRANE PROTEIN YEBZ"/>
    <property type="match status" value="1"/>
</dbReference>
<evidence type="ECO:0000256" key="4">
    <source>
        <dbReference type="ARBA" id="ARBA00023008"/>
    </source>
</evidence>
<dbReference type="Pfam" id="PF04234">
    <property type="entry name" value="CopC"/>
    <property type="match status" value="1"/>
</dbReference>
<dbReference type="SUPFAM" id="SSF81296">
    <property type="entry name" value="E set domains"/>
    <property type="match status" value="1"/>
</dbReference>
<evidence type="ECO:0000313" key="10">
    <source>
        <dbReference type="Proteomes" id="UP000593758"/>
    </source>
</evidence>
<evidence type="ECO:0000259" key="8">
    <source>
        <dbReference type="Pfam" id="PF04234"/>
    </source>
</evidence>
<evidence type="ECO:0000256" key="2">
    <source>
        <dbReference type="ARBA" id="ARBA00022723"/>
    </source>
</evidence>
<evidence type="ECO:0000256" key="1">
    <source>
        <dbReference type="ARBA" id="ARBA00004196"/>
    </source>
</evidence>
<feature type="compositionally biased region" description="Acidic residues" evidence="5">
    <location>
        <begin position="177"/>
        <end position="196"/>
    </location>
</feature>
<gene>
    <name evidence="9" type="ORF">IM660_03165</name>
</gene>
<dbReference type="InterPro" id="IPR032694">
    <property type="entry name" value="CopC/D"/>
</dbReference>
<keyword evidence="6" id="KW-1133">Transmembrane helix</keyword>
<dbReference type="AlphaFoldDB" id="A0A7M1SUQ8"/>
<keyword evidence="3 7" id="KW-0732">Signal</keyword>
<dbReference type="Gene3D" id="2.60.40.1220">
    <property type="match status" value="1"/>
</dbReference>
<dbReference type="GO" id="GO:0046688">
    <property type="term" value="P:response to copper ion"/>
    <property type="evidence" value="ECO:0007669"/>
    <property type="project" value="InterPro"/>
</dbReference>
<dbReference type="PANTHER" id="PTHR34820:SF4">
    <property type="entry name" value="INNER MEMBRANE PROTEIN YEBZ"/>
    <property type="match status" value="1"/>
</dbReference>
<accession>A0A7M1SUQ8</accession>
<feature type="signal peptide" evidence="7">
    <location>
        <begin position="1"/>
        <end position="30"/>
    </location>
</feature>
<dbReference type="GO" id="GO:0042597">
    <property type="term" value="C:periplasmic space"/>
    <property type="evidence" value="ECO:0007669"/>
    <property type="project" value="InterPro"/>
</dbReference>
<dbReference type="InterPro" id="IPR014755">
    <property type="entry name" value="Cu-Rt/internalin_Ig-like"/>
</dbReference>
<evidence type="ECO:0000256" key="3">
    <source>
        <dbReference type="ARBA" id="ARBA00022729"/>
    </source>
</evidence>
<sequence length="229" mass="22788">MRSPLARTSIVAFVVAAATALILPAAPASAHSALISSDPEDGAVLDTPPTEVVLTFNEDILEMGTSIEVTGPDGAEAGEGDPVLNGPEVTQPLAADLAAGEYTMIWRVVSADGHPIDGELTFTATAGTGEEPAEGGAGESEPENTADAEEAAATDDEPTNETAPTGADSDPSGEQPAADDDAGEDAADNDAAGEADDGPGAGRIALFVVAALAVIGGVAALLVRFRRQA</sequence>
<organism evidence="9 10">
    <name type="scientific">Ruania alkalisoli</name>
    <dbReference type="NCBI Taxonomy" id="2779775"/>
    <lineage>
        <taxon>Bacteria</taxon>
        <taxon>Bacillati</taxon>
        <taxon>Actinomycetota</taxon>
        <taxon>Actinomycetes</taxon>
        <taxon>Micrococcales</taxon>
        <taxon>Ruaniaceae</taxon>
        <taxon>Ruania</taxon>
    </lineage>
</organism>
<comment type="subcellular location">
    <subcellularLocation>
        <location evidence="1">Cell envelope</location>
    </subcellularLocation>
</comment>
<feature type="compositionally biased region" description="Acidic residues" evidence="5">
    <location>
        <begin position="140"/>
        <end position="159"/>
    </location>
</feature>
<proteinExistence type="predicted"/>